<keyword evidence="6" id="KW-1185">Reference proteome</keyword>
<dbReference type="SUPFAM" id="SSF103473">
    <property type="entry name" value="MFS general substrate transporter"/>
    <property type="match status" value="1"/>
</dbReference>
<proteinExistence type="inferred from homology"/>
<dbReference type="Gene3D" id="3.40.50.1000">
    <property type="entry name" value="HAD superfamily/HAD-like"/>
    <property type="match status" value="1"/>
</dbReference>
<feature type="transmembrane region" description="Helical" evidence="4">
    <location>
        <begin position="188"/>
        <end position="207"/>
    </location>
</feature>
<dbReference type="Proteomes" id="UP000777482">
    <property type="component" value="Unassembled WGS sequence"/>
</dbReference>
<evidence type="ECO:0000313" key="6">
    <source>
        <dbReference type="Proteomes" id="UP000777482"/>
    </source>
</evidence>
<feature type="transmembrane region" description="Helical" evidence="4">
    <location>
        <begin position="219"/>
        <end position="237"/>
    </location>
</feature>
<protein>
    <submittedName>
        <fullName evidence="5">Uncharacterized protein</fullName>
    </submittedName>
</protein>
<comment type="caution">
    <text evidence="5">The sequence shown here is derived from an EMBL/GenBank/DDBJ whole genome shotgun (WGS) entry which is preliminary data.</text>
</comment>
<dbReference type="InterPro" id="IPR011701">
    <property type="entry name" value="MFS"/>
</dbReference>
<dbReference type="Gene3D" id="1.20.1250.20">
    <property type="entry name" value="MFS general substrate transporter like domains"/>
    <property type="match status" value="2"/>
</dbReference>
<dbReference type="Pfam" id="PF07690">
    <property type="entry name" value="MFS_1"/>
    <property type="match status" value="1"/>
</dbReference>
<dbReference type="GO" id="GO:0022857">
    <property type="term" value="F:transmembrane transporter activity"/>
    <property type="evidence" value="ECO:0007669"/>
    <property type="project" value="InterPro"/>
</dbReference>
<keyword evidence="4" id="KW-0472">Membrane</keyword>
<evidence type="ECO:0000313" key="5">
    <source>
        <dbReference type="EMBL" id="KAG0659920.1"/>
    </source>
</evidence>
<feature type="transmembrane region" description="Helical" evidence="4">
    <location>
        <begin position="346"/>
        <end position="365"/>
    </location>
</feature>
<dbReference type="PANTHER" id="PTHR11360">
    <property type="entry name" value="MONOCARBOXYLATE TRANSPORTER"/>
    <property type="match status" value="1"/>
</dbReference>
<organism evidence="5 6">
    <name type="scientific">Rhodotorula mucilaginosa</name>
    <name type="common">Yeast</name>
    <name type="synonym">Rhodotorula rubra</name>
    <dbReference type="NCBI Taxonomy" id="5537"/>
    <lineage>
        <taxon>Eukaryota</taxon>
        <taxon>Fungi</taxon>
        <taxon>Dikarya</taxon>
        <taxon>Basidiomycota</taxon>
        <taxon>Pucciniomycotina</taxon>
        <taxon>Microbotryomycetes</taxon>
        <taxon>Sporidiobolales</taxon>
        <taxon>Sporidiobolaceae</taxon>
        <taxon>Rhodotorula</taxon>
    </lineage>
</organism>
<dbReference type="InterPro" id="IPR036259">
    <property type="entry name" value="MFS_trans_sf"/>
</dbReference>
<sequence length="764" mass="82257">MPVPRARSTTASWDVDETTPVCSPAPSAAVSRTPTLVDLVAYGHEDAADGKKDDIDGAAREPEDDTPAGDKNHQLRFPHLPHLPPHPHQHLERFVPPEHYPTTDELTAEKAERARSEDDADPEKAEPISPIAAAAKDDDSYPDGGFKAWSVVAGAWAVSFTAWGWANAFGVLLSYFSTHSLSDYPESSLAWIGAFQIAANLFCAVFSGKLFDAGYVKHLLVAGLLVYTAGLFGLSYATSYWQLASGLTFLPACSAVSHYFKKRRMLALGVLATGSSMGGVLYPSLVNKLIYTIGYGWAIRTVGFINVALLAFACIVIDSRLPPRPIGRLSSFVDFKVFVGKENRGYMLYVVGAGVVWLGLYTPIFYSEQYALFHHVSDNIAFYSLAMLNAASVLGRTIPNYFADSYGPLNLLIPATIVSGIMIFCWIPAMMNSAGVVVWSVLFGAFQGAFVSMLPAAVASLTDDMRTIGIRMAMAFLLQSGCALVGTPIAGYIISNRGGQAGYVGAGVYSGVIVLVGVGLITWARFETAKKKSTPFCILRNLLVDHSQAKKRVDSVFPTAQLARAGGQAPAQWPNAAFQSHSTCSALASTSEAPAGVIPPPSSAALKADHYSEQLQPVLNALKSLPARPSLGAASSLLLENGFRCMAATNGGLESTQGLFKNALGDHVGQRWEYYSCDEDRVAKPAPSVYAAIRKRLEVGRDDESWFVASHTWDLFAAKKAGFKTAFVTYEEHFVLDDVFGQPDIVAADLEEAARQIIERSSKA</sequence>
<dbReference type="InterPro" id="IPR050327">
    <property type="entry name" value="Proton-linked_MCT"/>
</dbReference>
<dbReference type="GO" id="GO:0016020">
    <property type="term" value="C:membrane"/>
    <property type="evidence" value="ECO:0007669"/>
    <property type="project" value="UniProtKB-SubCell"/>
</dbReference>
<feature type="transmembrane region" description="Helical" evidence="4">
    <location>
        <begin position="411"/>
        <end position="431"/>
    </location>
</feature>
<dbReference type="InterPro" id="IPR023214">
    <property type="entry name" value="HAD_sf"/>
</dbReference>
<dbReference type="InterPro" id="IPR023198">
    <property type="entry name" value="PGP-like_dom2"/>
</dbReference>
<evidence type="ECO:0000256" key="3">
    <source>
        <dbReference type="SAM" id="MobiDB-lite"/>
    </source>
</evidence>
<dbReference type="OrthoDB" id="6499973at2759"/>
<accession>A0A9P6W1V3</accession>
<evidence type="ECO:0000256" key="1">
    <source>
        <dbReference type="ARBA" id="ARBA00004141"/>
    </source>
</evidence>
<reference evidence="5 6" key="1">
    <citation type="submission" date="2020-11" db="EMBL/GenBank/DDBJ databases">
        <title>Kefir isolates.</title>
        <authorList>
            <person name="Marcisauskas S."/>
            <person name="Kim Y."/>
            <person name="Blasche S."/>
        </authorList>
    </citation>
    <scope>NUCLEOTIDE SEQUENCE [LARGE SCALE GENOMIC DNA]</scope>
    <source>
        <strain evidence="5 6">KR</strain>
    </source>
</reference>
<feature type="transmembrane region" description="Helical" evidence="4">
    <location>
        <begin position="151"/>
        <end position="176"/>
    </location>
</feature>
<keyword evidence="4" id="KW-1133">Transmembrane helix</keyword>
<comment type="subcellular location">
    <subcellularLocation>
        <location evidence="1">Membrane</location>
        <topology evidence="1">Multi-pass membrane protein</topology>
    </subcellularLocation>
</comment>
<feature type="transmembrane region" description="Helical" evidence="4">
    <location>
        <begin position="437"/>
        <end position="461"/>
    </location>
</feature>
<gene>
    <name evidence="5" type="ORF">C6P46_004860</name>
</gene>
<dbReference type="SUPFAM" id="SSF56784">
    <property type="entry name" value="HAD-like"/>
    <property type="match status" value="1"/>
</dbReference>
<dbReference type="EMBL" id="PUHQ01000049">
    <property type="protein sequence ID" value="KAG0659920.1"/>
    <property type="molecule type" value="Genomic_DNA"/>
</dbReference>
<feature type="transmembrane region" description="Helical" evidence="4">
    <location>
        <begin position="380"/>
        <end position="399"/>
    </location>
</feature>
<evidence type="ECO:0000256" key="2">
    <source>
        <dbReference type="ARBA" id="ARBA00006727"/>
    </source>
</evidence>
<evidence type="ECO:0000256" key="4">
    <source>
        <dbReference type="SAM" id="Phobius"/>
    </source>
</evidence>
<keyword evidence="4" id="KW-0812">Transmembrane</keyword>
<feature type="compositionally biased region" description="Basic and acidic residues" evidence="3">
    <location>
        <begin position="43"/>
        <end position="61"/>
    </location>
</feature>
<feature type="transmembrane region" description="Helical" evidence="4">
    <location>
        <begin position="297"/>
        <end position="317"/>
    </location>
</feature>
<dbReference type="PANTHER" id="PTHR11360:SF234">
    <property type="entry name" value="MFS-TYPE TRANSPORTER DBAD-RELATED"/>
    <property type="match status" value="1"/>
</dbReference>
<feature type="compositionally biased region" description="Basic and acidic residues" evidence="3">
    <location>
        <begin position="107"/>
        <end position="126"/>
    </location>
</feature>
<dbReference type="AlphaFoldDB" id="A0A9P6W1V3"/>
<name>A0A9P6W1V3_RHOMI</name>
<dbReference type="InterPro" id="IPR036412">
    <property type="entry name" value="HAD-like_sf"/>
</dbReference>
<feature type="transmembrane region" description="Helical" evidence="4">
    <location>
        <begin position="267"/>
        <end position="285"/>
    </location>
</feature>
<feature type="transmembrane region" description="Helical" evidence="4">
    <location>
        <begin position="473"/>
        <end position="495"/>
    </location>
</feature>
<feature type="transmembrane region" description="Helical" evidence="4">
    <location>
        <begin position="501"/>
        <end position="523"/>
    </location>
</feature>
<comment type="similarity">
    <text evidence="2">Belongs to the major facilitator superfamily. Monocarboxylate porter (TC 2.A.1.13) family.</text>
</comment>
<feature type="region of interest" description="Disordered" evidence="3">
    <location>
        <begin position="1"/>
        <end position="139"/>
    </location>
</feature>
<dbReference type="Gene3D" id="1.10.150.240">
    <property type="entry name" value="Putative phosphatase, domain 2"/>
    <property type="match status" value="1"/>
</dbReference>